<dbReference type="CDD" id="cd00801">
    <property type="entry name" value="INT_P4_C"/>
    <property type="match status" value="1"/>
</dbReference>
<dbReference type="PANTHER" id="PTHR30629:SF2">
    <property type="entry name" value="PROPHAGE INTEGRASE INTS-RELATED"/>
    <property type="match status" value="1"/>
</dbReference>
<protein>
    <submittedName>
        <fullName evidence="9">Phage integrase</fullName>
    </submittedName>
</protein>
<dbReference type="InterPro" id="IPR002104">
    <property type="entry name" value="Integrase_catalytic"/>
</dbReference>
<dbReference type="PANTHER" id="PTHR30629">
    <property type="entry name" value="PROPHAGE INTEGRASE"/>
    <property type="match status" value="1"/>
</dbReference>
<proteinExistence type="inferred from homology"/>
<dbReference type="InterPro" id="IPR025166">
    <property type="entry name" value="Integrase_DNA_bind_dom"/>
</dbReference>
<feature type="compositionally biased region" description="Basic and acidic residues" evidence="6">
    <location>
        <begin position="12"/>
        <end position="25"/>
    </location>
</feature>
<evidence type="ECO:0000256" key="6">
    <source>
        <dbReference type="SAM" id="MobiDB-lite"/>
    </source>
</evidence>
<evidence type="ECO:0000259" key="8">
    <source>
        <dbReference type="PROSITE" id="PS51900"/>
    </source>
</evidence>
<accession>K7TFJ4</accession>
<evidence type="ECO:0000256" key="5">
    <source>
        <dbReference type="PROSITE-ProRule" id="PRU01248"/>
    </source>
</evidence>
<feature type="domain" description="Tyr recombinase" evidence="7">
    <location>
        <begin position="225"/>
        <end position="418"/>
    </location>
</feature>
<name>K7TFJ4_9GAMM</name>
<geneLocation type="plasmid" evidence="9">
    <name>pZM3H1</name>
</geneLocation>
<dbReference type="Pfam" id="PF00589">
    <property type="entry name" value="Phage_integrase"/>
    <property type="match status" value="1"/>
</dbReference>
<evidence type="ECO:0000256" key="3">
    <source>
        <dbReference type="ARBA" id="ARBA00023125"/>
    </source>
</evidence>
<dbReference type="SUPFAM" id="SSF56349">
    <property type="entry name" value="DNA breaking-rejoining enzymes"/>
    <property type="match status" value="1"/>
</dbReference>
<sequence length="447" mass="49619">MRTSQAPRLTPRRIESLPPRDKPYRVPDTGAPAPGLMLMIYPSGRRAWLSRLTVSAGHLPPATPGEPLRRRPGRRVDVQIGPWPQWSLNEARERHGENAAAASRGHDPRYLVAASEVVPLFGDMMRRWLAHLERMGELAPSTLAAHCQRWQAYLSRLDGVPVDQLSRQHIAPELTRAAESSPVQARATLSTLRAALEWAHGQGWIEDNPAAGMKPSTYGGKAGKTRSVTLTIEELREVWSTLEACLLSPAMVDALRMLILTGARRAEVAGMRWEEVDLDHGVWHLPATRTKTKEPRDVYLCEEALEILRARLPAAKGPVFRAIGHDKPLTPDSLSTAVKRLQRQPDQRGKGGGLLARLGAEKPFTVHDLRRSAATLWGEHLAVAPHIIERLLGHAPANAIEAVYQHQRYRSEQREVIARWGALLHDHVINDPGDAVVPFRRNTTASA</sequence>
<evidence type="ECO:0000259" key="7">
    <source>
        <dbReference type="PROSITE" id="PS51898"/>
    </source>
</evidence>
<dbReference type="InterPro" id="IPR011010">
    <property type="entry name" value="DNA_brk_join_enz"/>
</dbReference>
<dbReference type="PROSITE" id="PS51900">
    <property type="entry name" value="CB"/>
    <property type="match status" value="1"/>
</dbReference>
<evidence type="ECO:0000256" key="1">
    <source>
        <dbReference type="ARBA" id="ARBA00008857"/>
    </source>
</evidence>
<dbReference type="InterPro" id="IPR044068">
    <property type="entry name" value="CB"/>
</dbReference>
<dbReference type="InterPro" id="IPR050808">
    <property type="entry name" value="Phage_Integrase"/>
</dbReference>
<dbReference type="Gene3D" id="1.10.443.10">
    <property type="entry name" value="Intergrase catalytic core"/>
    <property type="match status" value="1"/>
</dbReference>
<evidence type="ECO:0000313" key="9">
    <source>
        <dbReference type="EMBL" id="AFW03525.1"/>
    </source>
</evidence>
<dbReference type="AlphaFoldDB" id="K7TFJ4"/>
<dbReference type="GO" id="GO:0006310">
    <property type="term" value="P:DNA recombination"/>
    <property type="evidence" value="ECO:0007669"/>
    <property type="project" value="UniProtKB-KW"/>
</dbReference>
<dbReference type="Pfam" id="PF13356">
    <property type="entry name" value="Arm-DNA-bind_3"/>
    <property type="match status" value="1"/>
</dbReference>
<keyword evidence="3 5" id="KW-0238">DNA-binding</keyword>
<feature type="region of interest" description="Disordered" evidence="6">
    <location>
        <begin position="1"/>
        <end position="29"/>
    </location>
</feature>
<dbReference type="InterPro" id="IPR038488">
    <property type="entry name" value="Integrase_DNA-bd_sf"/>
</dbReference>
<keyword evidence="4" id="KW-0233">DNA recombination</keyword>
<dbReference type="EMBL" id="JX569338">
    <property type="protein sequence ID" value="AFW03525.1"/>
    <property type="molecule type" value="Genomic_DNA"/>
</dbReference>
<reference evidence="9" key="1">
    <citation type="journal article" date="2013" name="BMC Microbiol.">
        <title>Characterization of Halomonas sp. ZM3 isolated from the Zelazny Most post-flotation waste reservoir, with a special focus on its mobile DNA.</title>
        <authorList>
            <person name="Dziewit L."/>
            <person name="Pyzik A."/>
            <person name="Matlakowska R."/>
            <person name="Baj J."/>
            <person name="Szuplewska M."/>
            <person name="Bartosik D."/>
        </authorList>
    </citation>
    <scope>NUCLEOTIDE SEQUENCE</scope>
    <source>
        <strain evidence="9">ZM3</strain>
        <plasmid evidence="9">pZM3H1</plasmid>
    </source>
</reference>
<dbReference type="GO" id="GO:0003677">
    <property type="term" value="F:DNA binding"/>
    <property type="evidence" value="ECO:0007669"/>
    <property type="project" value="UniProtKB-UniRule"/>
</dbReference>
<dbReference type="Gene3D" id="1.10.150.130">
    <property type="match status" value="1"/>
</dbReference>
<keyword evidence="2" id="KW-0229">DNA integration</keyword>
<dbReference type="InterPro" id="IPR013762">
    <property type="entry name" value="Integrase-like_cat_sf"/>
</dbReference>
<dbReference type="GO" id="GO:0015074">
    <property type="term" value="P:DNA integration"/>
    <property type="evidence" value="ECO:0007669"/>
    <property type="project" value="UniProtKB-KW"/>
</dbReference>
<feature type="domain" description="Core-binding (CB)" evidence="8">
    <location>
        <begin position="119"/>
        <end position="200"/>
    </location>
</feature>
<comment type="similarity">
    <text evidence="1">Belongs to the 'phage' integrase family.</text>
</comment>
<dbReference type="Gene3D" id="3.30.160.390">
    <property type="entry name" value="Integrase, DNA-binding domain"/>
    <property type="match status" value="1"/>
</dbReference>
<dbReference type="PROSITE" id="PS51898">
    <property type="entry name" value="TYR_RECOMBINASE"/>
    <property type="match status" value="1"/>
</dbReference>
<keyword evidence="9" id="KW-0614">Plasmid</keyword>
<evidence type="ECO:0000256" key="4">
    <source>
        <dbReference type="ARBA" id="ARBA00023172"/>
    </source>
</evidence>
<dbReference type="InterPro" id="IPR010998">
    <property type="entry name" value="Integrase_recombinase_N"/>
</dbReference>
<evidence type="ECO:0000256" key="2">
    <source>
        <dbReference type="ARBA" id="ARBA00022908"/>
    </source>
</evidence>
<organism evidence="9">
    <name type="scientific">Halomonas sp. ZM3</name>
    <dbReference type="NCBI Taxonomy" id="1250400"/>
    <lineage>
        <taxon>Bacteria</taxon>
        <taxon>Pseudomonadati</taxon>
        <taxon>Pseudomonadota</taxon>
        <taxon>Gammaproteobacteria</taxon>
        <taxon>Oceanospirillales</taxon>
        <taxon>Halomonadaceae</taxon>
        <taxon>Halomonas</taxon>
    </lineage>
</organism>